<dbReference type="EMBL" id="JBHSGN010000002">
    <property type="protein sequence ID" value="MFC4672072.1"/>
    <property type="molecule type" value="Genomic_DNA"/>
</dbReference>
<reference evidence="2" key="1">
    <citation type="journal article" date="2019" name="Int. J. Syst. Evol. Microbiol.">
        <title>The Global Catalogue of Microorganisms (GCM) 10K type strain sequencing project: providing services to taxonomists for standard genome sequencing and annotation.</title>
        <authorList>
            <consortium name="The Broad Institute Genomics Platform"/>
            <consortium name="The Broad Institute Genome Sequencing Center for Infectious Disease"/>
            <person name="Wu L."/>
            <person name="Ma J."/>
        </authorList>
    </citation>
    <scope>NUCLEOTIDE SEQUENCE [LARGE SCALE GENOMIC DNA]</scope>
    <source>
        <strain evidence="2">CCUG 66188</strain>
    </source>
</reference>
<keyword evidence="2" id="KW-1185">Reference proteome</keyword>
<comment type="caution">
    <text evidence="1">The sequence shown here is derived from an EMBL/GenBank/DDBJ whole genome shotgun (WGS) entry which is preliminary data.</text>
</comment>
<evidence type="ECO:0000313" key="2">
    <source>
        <dbReference type="Proteomes" id="UP001596023"/>
    </source>
</evidence>
<sequence>MITITKIPRPNVFAGNPVVFELESDSDAVVVVETIVNGRSYFSSYFPYQDEGIYRVKMELSGYLNPPDTPLVIPSGDIVASLDGFIIPYTVRIGDSYEFTGNAFRGGISNKVFARLADNGYDIFSYRLSSQRRQFLFTTRTHDSEVRLRDTELYPFVFLNGQLSLSFVSPSGNAIDVNTAGFGPVCVMDIEALRAAFDEQYGEIPDVIKVYASGNLAFSFVITPGKLAEEKYRLRFLNSLGAYEVIEVTTRASRSSEFGEEDLYNVMNDYDFFEERKTRTSSRDKIEVETGHRLRHEMPFILDMIKSEEVYFIRPNGQEFRCRVTTDAFRYRERITEPTSIPLTITELTDERFALPPIDSFPARIQVIPVASMWDAEGNVIQ</sequence>
<organism evidence="1 2">
    <name type="scientific">Dysgonomonas termitidis</name>
    <dbReference type="NCBI Taxonomy" id="1516126"/>
    <lineage>
        <taxon>Bacteria</taxon>
        <taxon>Pseudomonadati</taxon>
        <taxon>Bacteroidota</taxon>
        <taxon>Bacteroidia</taxon>
        <taxon>Bacteroidales</taxon>
        <taxon>Dysgonomonadaceae</taxon>
        <taxon>Dysgonomonas</taxon>
    </lineage>
</organism>
<name>A0ABV9KPF5_9BACT</name>
<gene>
    <name evidence="1" type="ORF">ACFO6W_00040</name>
</gene>
<accession>A0ABV9KPF5</accession>
<protein>
    <submittedName>
        <fullName evidence="1">Uncharacterized protein</fullName>
    </submittedName>
</protein>
<dbReference type="RefSeq" id="WP_379993256.1">
    <property type="nucleotide sequence ID" value="NZ_JBHSGN010000002.1"/>
</dbReference>
<evidence type="ECO:0000313" key="1">
    <source>
        <dbReference type="EMBL" id="MFC4672072.1"/>
    </source>
</evidence>
<dbReference type="Proteomes" id="UP001596023">
    <property type="component" value="Unassembled WGS sequence"/>
</dbReference>
<proteinExistence type="predicted"/>